<dbReference type="SUPFAM" id="SSF103473">
    <property type="entry name" value="MFS general substrate transporter"/>
    <property type="match status" value="1"/>
</dbReference>
<keyword evidence="3 7" id="KW-0812">Transmembrane</keyword>
<accession>F0XNL1</accession>
<dbReference type="PANTHER" id="PTHR23501">
    <property type="entry name" value="MAJOR FACILITATOR SUPERFAMILY"/>
    <property type="match status" value="1"/>
</dbReference>
<dbReference type="InterPro" id="IPR010573">
    <property type="entry name" value="MFS_Str1/Tri12-like"/>
</dbReference>
<feature type="transmembrane region" description="Helical" evidence="7">
    <location>
        <begin position="60"/>
        <end position="84"/>
    </location>
</feature>
<evidence type="ECO:0000256" key="3">
    <source>
        <dbReference type="ARBA" id="ARBA00022692"/>
    </source>
</evidence>
<feature type="transmembrane region" description="Helical" evidence="7">
    <location>
        <begin position="217"/>
        <end position="235"/>
    </location>
</feature>
<dbReference type="PANTHER" id="PTHR23501:SF109">
    <property type="entry name" value="MAJOR FACILITATOR SUPERFAMILY (MFS) PROFILE DOMAIN-CONTAINING PROTEIN-RELATED"/>
    <property type="match status" value="1"/>
</dbReference>
<dbReference type="PROSITE" id="PS00216">
    <property type="entry name" value="SUGAR_TRANSPORT_1"/>
    <property type="match status" value="1"/>
</dbReference>
<feature type="transmembrane region" description="Helical" evidence="7">
    <location>
        <begin position="394"/>
        <end position="413"/>
    </location>
</feature>
<dbReference type="InterPro" id="IPR005829">
    <property type="entry name" value="Sugar_transporter_CS"/>
</dbReference>
<evidence type="ECO:0000256" key="7">
    <source>
        <dbReference type="SAM" id="Phobius"/>
    </source>
</evidence>
<dbReference type="STRING" id="655863.F0XNL1"/>
<protein>
    <submittedName>
        <fullName evidence="9">Trichothecene efflux pump</fullName>
    </submittedName>
</protein>
<name>F0XNL1_GROCL</name>
<dbReference type="GeneID" id="25981058"/>
<dbReference type="GO" id="GO:0022857">
    <property type="term" value="F:transmembrane transporter activity"/>
    <property type="evidence" value="ECO:0007669"/>
    <property type="project" value="InterPro"/>
</dbReference>
<dbReference type="RefSeq" id="XP_014169986.1">
    <property type="nucleotide sequence ID" value="XM_014314511.1"/>
</dbReference>
<reference evidence="9 10" key="1">
    <citation type="journal article" date="2011" name="Proc. Natl. Acad. Sci. U.S.A.">
        <title>Genome and transcriptome analyses of the mountain pine beetle-fungal symbiont Grosmannia clavigera, a lodgepole pine pathogen.</title>
        <authorList>
            <person name="DiGuistini S."/>
            <person name="Wang Y."/>
            <person name="Liao N.Y."/>
            <person name="Taylor G."/>
            <person name="Tanguay P."/>
            <person name="Feau N."/>
            <person name="Henrissat B."/>
            <person name="Chan S.K."/>
            <person name="Hesse-Orce U."/>
            <person name="Alamouti S.M."/>
            <person name="Tsui C.K.M."/>
            <person name="Docking R.T."/>
            <person name="Levasseur A."/>
            <person name="Haridas S."/>
            <person name="Robertson G."/>
            <person name="Birol I."/>
            <person name="Holt R.A."/>
            <person name="Marra M.A."/>
            <person name="Hamelin R.C."/>
            <person name="Hirst M."/>
            <person name="Jones S.J.M."/>
            <person name="Bohlmann J."/>
            <person name="Breuil C."/>
        </authorList>
    </citation>
    <scope>NUCLEOTIDE SEQUENCE [LARGE SCALE GENOMIC DNA]</scope>
    <source>
        <strain evidence="10">kw1407 / UAMH 11150</strain>
    </source>
</reference>
<comment type="subcellular location">
    <subcellularLocation>
        <location evidence="1">Membrane</location>
        <topology evidence="1">Multi-pass membrane protein</topology>
    </subcellularLocation>
</comment>
<evidence type="ECO:0000256" key="4">
    <source>
        <dbReference type="ARBA" id="ARBA00022989"/>
    </source>
</evidence>
<feature type="transmembrane region" description="Helical" evidence="7">
    <location>
        <begin position="181"/>
        <end position="205"/>
    </location>
</feature>
<organism evidence="10">
    <name type="scientific">Grosmannia clavigera (strain kw1407 / UAMH 11150)</name>
    <name type="common">Blue stain fungus</name>
    <name type="synonym">Graphiocladiella clavigera</name>
    <dbReference type="NCBI Taxonomy" id="655863"/>
    <lineage>
        <taxon>Eukaryota</taxon>
        <taxon>Fungi</taxon>
        <taxon>Dikarya</taxon>
        <taxon>Ascomycota</taxon>
        <taxon>Pezizomycotina</taxon>
        <taxon>Sordariomycetes</taxon>
        <taxon>Sordariomycetidae</taxon>
        <taxon>Ophiostomatales</taxon>
        <taxon>Ophiostomataceae</taxon>
        <taxon>Leptographium</taxon>
    </lineage>
</organism>
<dbReference type="EMBL" id="GL629801">
    <property type="protein sequence ID" value="EFX00504.1"/>
    <property type="molecule type" value="Genomic_DNA"/>
</dbReference>
<feature type="transmembrane region" description="Helical" evidence="7">
    <location>
        <begin position="365"/>
        <end position="387"/>
    </location>
</feature>
<dbReference type="InterPro" id="IPR020846">
    <property type="entry name" value="MFS_dom"/>
</dbReference>
<proteinExistence type="predicted"/>
<evidence type="ECO:0000256" key="1">
    <source>
        <dbReference type="ARBA" id="ARBA00004141"/>
    </source>
</evidence>
<feature type="transmembrane region" description="Helical" evidence="7">
    <location>
        <begin position="126"/>
        <end position="144"/>
    </location>
</feature>
<dbReference type="InterPro" id="IPR036259">
    <property type="entry name" value="MFS_trans_sf"/>
</dbReference>
<feature type="region of interest" description="Disordered" evidence="6">
    <location>
        <begin position="1"/>
        <end position="50"/>
    </location>
</feature>
<dbReference type="HOGENOM" id="CLU_000960_25_2_1"/>
<keyword evidence="4 7" id="KW-1133">Transmembrane helix</keyword>
<evidence type="ECO:0000259" key="8">
    <source>
        <dbReference type="PROSITE" id="PS50850"/>
    </source>
</evidence>
<keyword evidence="10" id="KW-1185">Reference proteome</keyword>
<evidence type="ECO:0000256" key="6">
    <source>
        <dbReference type="SAM" id="MobiDB-lite"/>
    </source>
</evidence>
<dbReference type="GO" id="GO:0005886">
    <property type="term" value="C:plasma membrane"/>
    <property type="evidence" value="ECO:0007669"/>
    <property type="project" value="TreeGrafter"/>
</dbReference>
<dbReference type="Pfam" id="PF06609">
    <property type="entry name" value="TRI12"/>
    <property type="match status" value="1"/>
</dbReference>
<dbReference type="PROSITE" id="PS50850">
    <property type="entry name" value="MFS"/>
    <property type="match status" value="1"/>
</dbReference>
<dbReference type="Gene3D" id="1.20.1250.20">
    <property type="entry name" value="MFS general substrate transporter like domains"/>
    <property type="match status" value="2"/>
</dbReference>
<feature type="transmembrane region" description="Helical" evidence="7">
    <location>
        <begin position="544"/>
        <end position="563"/>
    </location>
</feature>
<dbReference type="Proteomes" id="UP000007796">
    <property type="component" value="Unassembled WGS sequence"/>
</dbReference>
<feature type="transmembrane region" description="Helical" evidence="7">
    <location>
        <begin position="419"/>
        <end position="438"/>
    </location>
</feature>
<keyword evidence="2" id="KW-0813">Transport</keyword>
<feature type="domain" description="Major facilitator superfamily (MFS) profile" evidence="8">
    <location>
        <begin position="61"/>
        <end position="568"/>
    </location>
</feature>
<feature type="transmembrane region" description="Helical" evidence="7">
    <location>
        <begin position="287"/>
        <end position="306"/>
    </location>
</feature>
<feature type="transmembrane region" description="Helical" evidence="7">
    <location>
        <begin position="256"/>
        <end position="275"/>
    </location>
</feature>
<dbReference type="OrthoDB" id="4139357at2759"/>
<feature type="compositionally biased region" description="Basic and acidic residues" evidence="6">
    <location>
        <begin position="18"/>
        <end position="35"/>
    </location>
</feature>
<evidence type="ECO:0000256" key="2">
    <source>
        <dbReference type="ARBA" id="ARBA00022448"/>
    </source>
</evidence>
<keyword evidence="5 7" id="KW-0472">Membrane</keyword>
<feature type="transmembrane region" description="Helical" evidence="7">
    <location>
        <begin position="327"/>
        <end position="345"/>
    </location>
</feature>
<feature type="transmembrane region" description="Helical" evidence="7">
    <location>
        <begin position="150"/>
        <end position="169"/>
    </location>
</feature>
<feature type="transmembrane region" description="Helical" evidence="7">
    <location>
        <begin position="96"/>
        <end position="114"/>
    </location>
</feature>
<evidence type="ECO:0000313" key="9">
    <source>
        <dbReference type="EMBL" id="EFX00504.1"/>
    </source>
</evidence>
<sequence>MSGHKDGVNRDAIGSADDNMKEQTRPEAEEVEKAGAVDGSSSETEDSENEDFRMTWAKGLAMASFQLGYLSDVFVLTMASTLLQQINQDIGPSNDYAWMATAQVLGAAVMSPSVGRLSDIFGRRNFLLAGSVVAAVGCAVAATAKQVNTVIGAGAIIGVGSAMHQLAWSCLAELVPKKTRFLALGIFQATLAPSSAFAPVIAYSFVVHTKATWRGAYWLPFSLDVAALVLVFIFYRPQNQYIRVQGKTQLQQLLGLDWVGNFLLVSGLVLLLMGISLGGSRFPWKSAGTIAPIVIGFILLIALGLWETYASLESPIFPRAVFSNVRGFTVIIIGVFLIGMLYYSTAVLWPQQIIFLYTENLITSGWYASAMGLAGCVVGPLAGWAFARIGHSRLVLTATIAVLAVCSGAQAIVSPTSNVASTVLVALVGIAVASATIATTTMIQVGVSHEYIGIATGLAITARSVGGSVATTIYSTVLKSRFTTNLIDDAATPLIQAGVAPLSVGGIIEALLGGSPEALVGLSPDIIAVAETGIKKAFAHALRTVYLVSIAFGVVGVICVAFSEDVSHLMTNEVDVRLTTEQHKTHSKV</sequence>
<dbReference type="InParanoid" id="F0XNL1"/>
<dbReference type="eggNOG" id="KOG0254">
    <property type="taxonomic scope" value="Eukaryota"/>
</dbReference>
<evidence type="ECO:0000313" key="10">
    <source>
        <dbReference type="Proteomes" id="UP000007796"/>
    </source>
</evidence>
<evidence type="ECO:0000256" key="5">
    <source>
        <dbReference type="ARBA" id="ARBA00023136"/>
    </source>
</evidence>
<gene>
    <name evidence="9" type="ORF">CMQ_7506</name>
</gene>
<dbReference type="AlphaFoldDB" id="F0XNL1"/>